<dbReference type="EMBL" id="CM055094">
    <property type="protein sequence ID" value="KAJ7562606.1"/>
    <property type="molecule type" value="Genomic_DNA"/>
</dbReference>
<comment type="caution">
    <text evidence="1">The sequence shown here is derived from an EMBL/GenBank/DDBJ whole genome shotgun (WGS) entry which is preliminary data.</text>
</comment>
<protein>
    <submittedName>
        <fullName evidence="1">Uncharacterized protein</fullName>
    </submittedName>
</protein>
<dbReference type="Proteomes" id="UP001162992">
    <property type="component" value="Chromosome 3"/>
</dbReference>
<proteinExistence type="predicted"/>
<name>A0ACC2E7X2_DIPCM</name>
<accession>A0ACC2E7X2</accession>
<organism evidence="1 2">
    <name type="scientific">Diphasiastrum complanatum</name>
    <name type="common">Issler's clubmoss</name>
    <name type="synonym">Lycopodium complanatum</name>
    <dbReference type="NCBI Taxonomy" id="34168"/>
    <lineage>
        <taxon>Eukaryota</taxon>
        <taxon>Viridiplantae</taxon>
        <taxon>Streptophyta</taxon>
        <taxon>Embryophyta</taxon>
        <taxon>Tracheophyta</taxon>
        <taxon>Lycopodiopsida</taxon>
        <taxon>Lycopodiales</taxon>
        <taxon>Lycopodiaceae</taxon>
        <taxon>Lycopodioideae</taxon>
        <taxon>Diphasiastrum</taxon>
    </lineage>
</organism>
<reference evidence="2" key="1">
    <citation type="journal article" date="2024" name="Proc. Natl. Acad. Sci. U.S.A.">
        <title>Extraordinary preservation of gene collinearity over three hundred million years revealed in homosporous lycophytes.</title>
        <authorList>
            <person name="Li C."/>
            <person name="Wickell D."/>
            <person name="Kuo L.Y."/>
            <person name="Chen X."/>
            <person name="Nie B."/>
            <person name="Liao X."/>
            <person name="Peng D."/>
            <person name="Ji J."/>
            <person name="Jenkins J."/>
            <person name="Williams M."/>
            <person name="Shu S."/>
            <person name="Plott C."/>
            <person name="Barry K."/>
            <person name="Rajasekar S."/>
            <person name="Grimwood J."/>
            <person name="Han X."/>
            <person name="Sun S."/>
            <person name="Hou Z."/>
            <person name="He W."/>
            <person name="Dai G."/>
            <person name="Sun C."/>
            <person name="Schmutz J."/>
            <person name="Leebens-Mack J.H."/>
            <person name="Li F.W."/>
            <person name="Wang L."/>
        </authorList>
    </citation>
    <scope>NUCLEOTIDE SEQUENCE [LARGE SCALE GENOMIC DNA]</scope>
    <source>
        <strain evidence="2">cv. PW_Plant_1</strain>
    </source>
</reference>
<evidence type="ECO:0000313" key="1">
    <source>
        <dbReference type="EMBL" id="KAJ7562606.1"/>
    </source>
</evidence>
<keyword evidence="2" id="KW-1185">Reference proteome</keyword>
<gene>
    <name evidence="1" type="ORF">O6H91_03G077100</name>
</gene>
<sequence length="1148" mass="129830">MALQVAGISKISGDTTPGGFRQMARLPPHKKHGNSISSSLKRGSSANNQSLHRDRPTDQPHDDKIHALLDDCRDVLRPFLDALRFVESSNRIDCPDGDGGASIGPLQISKKYHLDAWKNKKTVPWPRCRELEHAENTVVAYWMKYCPEALAMQDWEILAKIHNGGPQGPTKIKTAYYWSKVSRLLQQSSISESVPKISVEHMKKRFPANISLQTKLKTPSTVKVSSISEKQKAWLPITSKRSNPARRVLVDIDGNMPFSVSASKRLKGAHTYQEDLQSARTFNKKQCKKFHANNELEQLTRQSRVHPHQVKTAIVNDLEKQPPLVKPQCGILKNKGPPLTSGCRTVNTCKVPQQQTAYEVSNTALETGNMCSYIYKPPVFGIETDFGRDLIQSTSLIEYVRCLSMREESKAATIIQKNWRMHSARFTYLRMKQAVLLIQLVWRKCREASKNKAIDLVTVFKPHGIDSNNAMSTCGMASNENLPDAKTVCLDHWETHTNYQKCQKDISLSETGETKSSAVELLYKDDLSPSKEEELLTKLASLLPLPSRSTVGKDIQIACHVSFEEKNASPDFLFPCDPTKKYFATPDFKANWEGKKSKRKNYLDVIDNKEPVDQQTILPSCLFIHSKEISLDHLVDTNKNLDADFNSPAEMPVETLDSSLSHAMEEQLLSELAELLDIPCQTEVRHPHVGHSYVCNLKRICNDANSQLLSDNSLMNDEDENCMMESLNSNEHIETNLGQVNKNISKDAAQQGGLQGKKIEEVILDKVCVTPGLLTVAPDQSSEEIFQNLRLLCPTEEPKTPDTRSPLEKGKNLVLSLSEWQDQLEHRKASKQETQKYSRSEIVSNPLVIQSLRYPSIFPKGSLTAEEEIINKYLSGVTHSVSEATGCFIAPECKSVPLSKEEDRKRHVSHQDILCLARISDAATELASNDRDNCQEIISSQWGKADCLLETFDASDSIVYARALFLCEDCDTELMVKVSSSSSKFPDSCYRFDWNHSSLSCVHYSFPSLEELCRVWQEQNIDLLTRSLKYRKLVSHESNSNAEVCPSYRTCESENESTSTIAGEIKDLENLCKSFERQQKAKEVIKHQRDMIYTNIGAYAKKSERYHLYSKWGIRRLTTGRLKKIVYDLLWIDPKRFLESADLVTQYI</sequence>
<evidence type="ECO:0000313" key="2">
    <source>
        <dbReference type="Proteomes" id="UP001162992"/>
    </source>
</evidence>